<dbReference type="PANTHER" id="PTHR23279:SF36">
    <property type="entry name" value="DEFECTIVE PROBOSCIS EXTENSION RESPONSE 9, ISOFORM A"/>
    <property type="match status" value="1"/>
</dbReference>
<sequence>MVKKTHLLDGGTEKEIIEALDEAAAEGSWGYVPLSGPYIDVHHSANVTARVGATAVLNCRVHYIVGKPVSWMRSRDLHLLTVGRFTYTSDDRFRAVHQAGSQDWLLKIHYLQIRDAGAYECQVATTPPMTHTVYLSVVEPQTVVLGGPDLYINAGSAINLTCLVKNISEPPSYIFWYHDEELLTYDSERGDVTVVTSRDVDTTSQLLIQQAKPSDSGQYTCSPSTAPPHTVTLHVINSEEPAAIHHKNTTSNAVESGTQRLCPEVPLLLLAFLSLFGLTWTGGGRTQFHPSGTVDGIWWGILLEACRGFSCWWKRWWGVSVVKSQEVKKEPTTVKYLDELVR</sequence>
<dbReference type="AlphaFoldDB" id="A0AAN8WRB3"/>
<dbReference type="Pfam" id="PF07686">
    <property type="entry name" value="V-set"/>
    <property type="match status" value="1"/>
</dbReference>
<dbReference type="PROSITE" id="PS50835">
    <property type="entry name" value="IG_LIKE"/>
    <property type="match status" value="2"/>
</dbReference>
<dbReference type="Proteomes" id="UP001381693">
    <property type="component" value="Unassembled WGS sequence"/>
</dbReference>
<name>A0AAN8WRB3_HALRR</name>
<dbReference type="InterPro" id="IPR007110">
    <property type="entry name" value="Ig-like_dom"/>
</dbReference>
<dbReference type="SUPFAM" id="SSF48726">
    <property type="entry name" value="Immunoglobulin"/>
    <property type="match status" value="2"/>
</dbReference>
<organism evidence="2 3">
    <name type="scientific">Halocaridina rubra</name>
    <name type="common">Hawaiian red shrimp</name>
    <dbReference type="NCBI Taxonomy" id="373956"/>
    <lineage>
        <taxon>Eukaryota</taxon>
        <taxon>Metazoa</taxon>
        <taxon>Ecdysozoa</taxon>
        <taxon>Arthropoda</taxon>
        <taxon>Crustacea</taxon>
        <taxon>Multicrustacea</taxon>
        <taxon>Malacostraca</taxon>
        <taxon>Eumalacostraca</taxon>
        <taxon>Eucarida</taxon>
        <taxon>Decapoda</taxon>
        <taxon>Pleocyemata</taxon>
        <taxon>Caridea</taxon>
        <taxon>Atyoidea</taxon>
        <taxon>Atyidae</taxon>
        <taxon>Halocaridina</taxon>
    </lineage>
</organism>
<dbReference type="InterPro" id="IPR013783">
    <property type="entry name" value="Ig-like_fold"/>
</dbReference>
<proteinExistence type="predicted"/>
<dbReference type="FunFam" id="2.60.40.10:FF:000533">
    <property type="entry name" value="Uncharacterized protein, isoform A"/>
    <property type="match status" value="1"/>
</dbReference>
<evidence type="ECO:0000313" key="3">
    <source>
        <dbReference type="Proteomes" id="UP001381693"/>
    </source>
</evidence>
<feature type="domain" description="Ig-like" evidence="1">
    <location>
        <begin position="37"/>
        <end position="136"/>
    </location>
</feature>
<dbReference type="InterPro" id="IPR003598">
    <property type="entry name" value="Ig_sub2"/>
</dbReference>
<feature type="domain" description="Ig-like" evidence="1">
    <location>
        <begin position="140"/>
        <end position="232"/>
    </location>
</feature>
<comment type="caution">
    <text evidence="2">The sequence shown here is derived from an EMBL/GenBank/DDBJ whole genome shotgun (WGS) entry which is preliminary data.</text>
</comment>
<dbReference type="Gene3D" id="2.60.40.10">
    <property type="entry name" value="Immunoglobulins"/>
    <property type="match status" value="2"/>
</dbReference>
<dbReference type="Pfam" id="PF13927">
    <property type="entry name" value="Ig_3"/>
    <property type="match status" value="1"/>
</dbReference>
<dbReference type="GO" id="GO:0032589">
    <property type="term" value="C:neuron projection membrane"/>
    <property type="evidence" value="ECO:0007669"/>
    <property type="project" value="TreeGrafter"/>
</dbReference>
<evidence type="ECO:0000259" key="1">
    <source>
        <dbReference type="PROSITE" id="PS50835"/>
    </source>
</evidence>
<dbReference type="EMBL" id="JAXCGZ010018988">
    <property type="protein sequence ID" value="KAK7066888.1"/>
    <property type="molecule type" value="Genomic_DNA"/>
</dbReference>
<dbReference type="InterPro" id="IPR013106">
    <property type="entry name" value="Ig_V-set"/>
</dbReference>
<dbReference type="InterPro" id="IPR037448">
    <property type="entry name" value="Zig-8"/>
</dbReference>
<dbReference type="InterPro" id="IPR003599">
    <property type="entry name" value="Ig_sub"/>
</dbReference>
<dbReference type="PANTHER" id="PTHR23279">
    <property type="entry name" value="DEFECTIVE PROBOSCIS EXTENSION RESPONSE DPR -RELATED"/>
    <property type="match status" value="1"/>
</dbReference>
<protein>
    <recommendedName>
        <fullName evidence="1">Ig-like domain-containing protein</fullName>
    </recommendedName>
</protein>
<dbReference type="SMART" id="SM00409">
    <property type="entry name" value="IG"/>
    <property type="match status" value="2"/>
</dbReference>
<dbReference type="FunFam" id="2.60.40.10:FF:000129">
    <property type="entry name" value="CLUMA_CG018772, isoform A"/>
    <property type="match status" value="1"/>
</dbReference>
<dbReference type="GO" id="GO:0050808">
    <property type="term" value="P:synapse organization"/>
    <property type="evidence" value="ECO:0007669"/>
    <property type="project" value="TreeGrafter"/>
</dbReference>
<accession>A0AAN8WRB3</accession>
<gene>
    <name evidence="2" type="ORF">SK128_008610</name>
</gene>
<dbReference type="SMART" id="SM00408">
    <property type="entry name" value="IGc2"/>
    <property type="match status" value="2"/>
</dbReference>
<evidence type="ECO:0000313" key="2">
    <source>
        <dbReference type="EMBL" id="KAK7066888.1"/>
    </source>
</evidence>
<keyword evidence="3" id="KW-1185">Reference proteome</keyword>
<dbReference type="InterPro" id="IPR036179">
    <property type="entry name" value="Ig-like_dom_sf"/>
</dbReference>
<dbReference type="SMART" id="SM00406">
    <property type="entry name" value="IGv"/>
    <property type="match status" value="2"/>
</dbReference>
<reference evidence="2 3" key="1">
    <citation type="submission" date="2023-11" db="EMBL/GenBank/DDBJ databases">
        <title>Halocaridina rubra genome assembly.</title>
        <authorList>
            <person name="Smith C."/>
        </authorList>
    </citation>
    <scope>NUCLEOTIDE SEQUENCE [LARGE SCALE GENOMIC DNA]</scope>
    <source>
        <strain evidence="2">EP-1</strain>
        <tissue evidence="2">Whole</tissue>
    </source>
</reference>